<dbReference type="InterPro" id="IPR021744">
    <property type="entry name" value="CbiG_N"/>
</dbReference>
<evidence type="ECO:0000313" key="4">
    <source>
        <dbReference type="Proteomes" id="UP000460257"/>
    </source>
</evidence>
<gene>
    <name evidence="3" type="ORF">FRC54_02695</name>
</gene>
<evidence type="ECO:0000313" key="3">
    <source>
        <dbReference type="EMBL" id="MQN00887.1"/>
    </source>
</evidence>
<feature type="domain" description="CobE/GbiG C-terminal" evidence="1">
    <location>
        <begin position="233"/>
        <end position="351"/>
    </location>
</feature>
<dbReference type="InterPro" id="IPR002750">
    <property type="entry name" value="CobE/GbiG_C"/>
</dbReference>
<dbReference type="Gene3D" id="3.40.50.11220">
    <property type="match status" value="1"/>
</dbReference>
<dbReference type="PANTHER" id="PTHR37477">
    <property type="entry name" value="COBALT-PRECORRIN-5A HYDROLASE"/>
    <property type="match status" value="1"/>
</dbReference>
<dbReference type="AlphaFoldDB" id="A0A6N7IZW0"/>
<dbReference type="Proteomes" id="UP000460257">
    <property type="component" value="Unassembled WGS sequence"/>
</dbReference>
<dbReference type="SUPFAM" id="SSF159672">
    <property type="entry name" value="CbiG N-terminal domain-like"/>
    <property type="match status" value="1"/>
</dbReference>
<keyword evidence="4" id="KW-1185">Reference proteome</keyword>
<dbReference type="SUPFAM" id="SSF159664">
    <property type="entry name" value="CobE/GbiG C-terminal domain-like"/>
    <property type="match status" value="1"/>
</dbReference>
<evidence type="ECO:0000259" key="1">
    <source>
        <dbReference type="Pfam" id="PF01890"/>
    </source>
</evidence>
<name>A0A6N7IZW0_9FIRM</name>
<proteinExistence type="predicted"/>
<comment type="caution">
    <text evidence="3">The sequence shown here is derived from an EMBL/GenBank/DDBJ whole genome shotgun (WGS) entry which is preliminary data.</text>
</comment>
<dbReference type="InterPro" id="IPR052553">
    <property type="entry name" value="CbiG_hydrolase"/>
</dbReference>
<accession>A0A6N7IZW0</accession>
<dbReference type="Pfam" id="PF01890">
    <property type="entry name" value="CbiG_C"/>
    <property type="match status" value="1"/>
</dbReference>
<dbReference type="Pfam" id="PF11760">
    <property type="entry name" value="CbiG_N"/>
    <property type="match status" value="1"/>
</dbReference>
<dbReference type="InterPro" id="IPR038029">
    <property type="entry name" value="GbiG_N_sf"/>
</dbReference>
<dbReference type="GO" id="GO:0009236">
    <property type="term" value="P:cobalamin biosynthetic process"/>
    <property type="evidence" value="ECO:0007669"/>
    <property type="project" value="InterPro"/>
</dbReference>
<evidence type="ECO:0000259" key="2">
    <source>
        <dbReference type="Pfam" id="PF11760"/>
    </source>
</evidence>
<reference evidence="3" key="1">
    <citation type="journal article" date="2020" name="Appl. Environ. Microbiol.">
        <title>Medium-Chain Fatty Acid Synthesis by 'Candidatus Weimeria bifida' gen. nov., sp. nov., and 'Candidatus Pseudoramibacter fermentans' sp. nov.</title>
        <authorList>
            <person name="Scarborough M.J."/>
            <person name="Myers K.S."/>
            <person name="Donohue T.J."/>
            <person name="Noguera D.R."/>
        </authorList>
    </citation>
    <scope>NUCLEOTIDE SEQUENCE</scope>
    <source>
        <strain evidence="3">LCO1.1</strain>
    </source>
</reference>
<dbReference type="EMBL" id="VOGC01000002">
    <property type="protein sequence ID" value="MQN00887.1"/>
    <property type="molecule type" value="Genomic_DNA"/>
</dbReference>
<dbReference type="PANTHER" id="PTHR37477:SF1">
    <property type="entry name" value="COBALT-PRECORRIN-5A HYDROLASE"/>
    <property type="match status" value="1"/>
</dbReference>
<dbReference type="Gene3D" id="3.30.420.180">
    <property type="entry name" value="CobE/GbiG C-terminal domain"/>
    <property type="match status" value="1"/>
</dbReference>
<dbReference type="InterPro" id="IPR036518">
    <property type="entry name" value="CobE/GbiG_C_sf"/>
</dbReference>
<feature type="domain" description="Cobalamin synthesis G N-terminal" evidence="2">
    <location>
        <begin position="36"/>
        <end position="115"/>
    </location>
</feature>
<protein>
    <submittedName>
        <fullName evidence="3">Cobalamin biosynthesis protein CbiG</fullName>
    </submittedName>
</protein>
<organism evidence="3 4">
    <name type="scientific">Candidatus Weimeria bifida</name>
    <dbReference type="NCBI Taxonomy" id="2599074"/>
    <lineage>
        <taxon>Bacteria</taxon>
        <taxon>Bacillati</taxon>
        <taxon>Bacillota</taxon>
        <taxon>Clostridia</taxon>
        <taxon>Lachnospirales</taxon>
        <taxon>Lachnospiraceae</taxon>
        <taxon>Candidatus Weimeria</taxon>
    </lineage>
</organism>
<sequence>MIKVIFFTANGRKLAEKIPDEKQLIDGTAGVTEKNIAEAFLNQIPLVFIGAAGIAVRLIAPYIKDKTTDPAVICMDEAGRFVIPILSGHIGGANELAEKLSAELSATAVITTATDVNHTFAVDIFAKKNGLGILNPSAIKTISSRVLSGDIISVKSESLHRLYQSDYRKYLRPVQGKEERPDIVIVGNDGLISILKSAGLDPFLPLPERQVREEFLLNAGIDASCLYLFEKNLCAGIGCRKFTGFDEIFSFLKDVVSNMNLCMACIDSVSSIDIKRSETGLINLSHALGVPFITYSAEELKKAEGYFKSSPFVQATVGVDNVCERAASLSAGHGAKKIVGKMKTERVTISIYGKGSR</sequence>